<evidence type="ECO:0000256" key="4">
    <source>
        <dbReference type="ARBA" id="ARBA00022499"/>
    </source>
</evidence>
<evidence type="ECO:0000256" key="7">
    <source>
        <dbReference type="ARBA" id="ARBA00023015"/>
    </source>
</evidence>
<keyword evidence="12" id="KW-0131">Cell cycle</keyword>
<evidence type="ECO:0000256" key="9">
    <source>
        <dbReference type="ARBA" id="ARBA00023242"/>
    </source>
</evidence>
<proteinExistence type="predicted"/>
<sequence length="270" mass="31218">MSENDYNDLRKRNIAEKNAIFAEIFNDLEKKRSEIKKFEEKYDDAKNAKKSTFKLKSRRIQSINKFKRSELDLPKRYNTRSRSRSVYEDKGEKKENYLTEPGKECDADKEQYNDNLSKTKIKIKKQFYNRNKVTYNLNNIPSADEITDEMLANVVTTCSSKVYCSVNGTSCHQCRHKTLDTKTVCRSGECFGLRGQFCGHCLRVRYGEDIITALKDPNWVCPPCCGLCNCSACRKKNGLFPTGNLTVLIKEEGYSSVMDYLQFTETEQNP</sequence>
<feature type="coiled-coil region" evidence="10">
    <location>
        <begin position="21"/>
        <end position="48"/>
    </location>
</feature>
<comment type="subcellular location">
    <subcellularLocation>
        <location evidence="2">Cytoplasm</location>
    </subcellularLocation>
    <subcellularLocation>
        <location evidence="1">Nucleus</location>
    </subcellularLocation>
</comment>
<keyword evidence="3" id="KW-0963">Cytoplasm</keyword>
<dbReference type="GO" id="GO:0005737">
    <property type="term" value="C:cytoplasm"/>
    <property type="evidence" value="ECO:0007669"/>
    <property type="project" value="UniProtKB-SubCell"/>
</dbReference>
<accession>A0A0M9ABK5</accession>
<evidence type="ECO:0000256" key="5">
    <source>
        <dbReference type="ARBA" id="ARBA00022553"/>
    </source>
</evidence>
<evidence type="ECO:0000259" key="11">
    <source>
        <dbReference type="Pfam" id="PF10497"/>
    </source>
</evidence>
<keyword evidence="12" id="KW-0132">Cell division</keyword>
<dbReference type="Pfam" id="PF10497">
    <property type="entry name" value="zf-4CXXC_R1"/>
    <property type="match status" value="1"/>
</dbReference>
<evidence type="ECO:0000256" key="2">
    <source>
        <dbReference type="ARBA" id="ARBA00004496"/>
    </source>
</evidence>
<keyword evidence="8" id="KW-0804">Transcription</keyword>
<dbReference type="GO" id="GO:0005634">
    <property type="term" value="C:nucleus"/>
    <property type="evidence" value="ECO:0007669"/>
    <property type="project" value="UniProtKB-SubCell"/>
</dbReference>
<name>A0A0M9ABK5_9HYME</name>
<dbReference type="PANTHER" id="PTHR31169:SF8">
    <property type="entry name" value="ZINC-FINGER DOMAIN OF MONOAMINE-OXIDASE A REPRESSOR R1 PROTEIN"/>
    <property type="match status" value="1"/>
</dbReference>
<gene>
    <name evidence="12" type="ORF">WN51_11409</name>
</gene>
<evidence type="ECO:0000256" key="1">
    <source>
        <dbReference type="ARBA" id="ARBA00004123"/>
    </source>
</evidence>
<keyword evidence="9" id="KW-0539">Nucleus</keyword>
<organism evidence="12 13">
    <name type="scientific">Melipona quadrifasciata</name>
    <dbReference type="NCBI Taxonomy" id="166423"/>
    <lineage>
        <taxon>Eukaryota</taxon>
        <taxon>Metazoa</taxon>
        <taxon>Ecdysozoa</taxon>
        <taxon>Arthropoda</taxon>
        <taxon>Hexapoda</taxon>
        <taxon>Insecta</taxon>
        <taxon>Pterygota</taxon>
        <taxon>Neoptera</taxon>
        <taxon>Endopterygota</taxon>
        <taxon>Hymenoptera</taxon>
        <taxon>Apocrita</taxon>
        <taxon>Aculeata</taxon>
        <taxon>Apoidea</taxon>
        <taxon>Anthophila</taxon>
        <taxon>Apidae</taxon>
        <taxon>Melipona</taxon>
    </lineage>
</organism>
<dbReference type="AlphaFoldDB" id="A0A0M9ABK5"/>
<dbReference type="GO" id="GO:0051301">
    <property type="term" value="P:cell division"/>
    <property type="evidence" value="ECO:0007669"/>
    <property type="project" value="UniProtKB-KW"/>
</dbReference>
<keyword evidence="10" id="KW-0175">Coiled coil</keyword>
<keyword evidence="5" id="KW-0597">Phosphoprotein</keyword>
<dbReference type="Proteomes" id="UP000053105">
    <property type="component" value="Unassembled WGS sequence"/>
</dbReference>
<dbReference type="GO" id="GO:0006355">
    <property type="term" value="P:regulation of DNA-templated transcription"/>
    <property type="evidence" value="ECO:0007669"/>
    <property type="project" value="InterPro"/>
</dbReference>
<dbReference type="PANTHER" id="PTHR31169">
    <property type="entry name" value="OS05G0300700 PROTEIN"/>
    <property type="match status" value="1"/>
</dbReference>
<dbReference type="InterPro" id="IPR018866">
    <property type="entry name" value="Znf-4CXXC_R1"/>
</dbReference>
<evidence type="ECO:0000256" key="6">
    <source>
        <dbReference type="ARBA" id="ARBA00022843"/>
    </source>
</evidence>
<protein>
    <submittedName>
        <fullName evidence="12">Cell division cycle-associated 7-like protein</fullName>
    </submittedName>
</protein>
<dbReference type="InterPro" id="IPR040221">
    <property type="entry name" value="CDCA7/CDA7L"/>
</dbReference>
<keyword evidence="6" id="KW-0832">Ubl conjugation</keyword>
<dbReference type="EMBL" id="KQ435710">
    <property type="protein sequence ID" value="KOX79799.1"/>
    <property type="molecule type" value="Genomic_DNA"/>
</dbReference>
<keyword evidence="7" id="KW-0805">Transcription regulation</keyword>
<evidence type="ECO:0000313" key="13">
    <source>
        <dbReference type="Proteomes" id="UP000053105"/>
    </source>
</evidence>
<evidence type="ECO:0000256" key="8">
    <source>
        <dbReference type="ARBA" id="ARBA00023163"/>
    </source>
</evidence>
<evidence type="ECO:0000256" key="3">
    <source>
        <dbReference type="ARBA" id="ARBA00022490"/>
    </source>
</evidence>
<dbReference type="OrthoDB" id="298344at2759"/>
<reference evidence="12 13" key="1">
    <citation type="submission" date="2015-07" db="EMBL/GenBank/DDBJ databases">
        <title>The genome of Melipona quadrifasciata.</title>
        <authorList>
            <person name="Pan H."/>
            <person name="Kapheim K."/>
        </authorList>
    </citation>
    <scope>NUCLEOTIDE SEQUENCE [LARGE SCALE GENOMIC DNA]</scope>
    <source>
        <strain evidence="12">0111107301</strain>
        <tissue evidence="12">Whole body</tissue>
    </source>
</reference>
<feature type="domain" description="Zinc-finger" evidence="11">
    <location>
        <begin position="164"/>
        <end position="261"/>
    </location>
</feature>
<keyword evidence="4" id="KW-1017">Isopeptide bond</keyword>
<keyword evidence="13" id="KW-1185">Reference proteome</keyword>
<evidence type="ECO:0000313" key="12">
    <source>
        <dbReference type="EMBL" id="KOX79799.1"/>
    </source>
</evidence>
<evidence type="ECO:0000256" key="10">
    <source>
        <dbReference type="SAM" id="Coils"/>
    </source>
</evidence>